<dbReference type="InterPro" id="IPR018181">
    <property type="entry name" value="Heat_shock_70_CS"/>
</dbReference>
<dbReference type="PANTHER" id="PTHR19375">
    <property type="entry name" value="HEAT SHOCK PROTEIN 70KDA"/>
    <property type="match status" value="1"/>
</dbReference>
<dbReference type="AlphaFoldDB" id="A0A3M8DGI4"/>
<gene>
    <name evidence="13" type="ORF">EDM56_16170</name>
</gene>
<proteinExistence type="inferred from homology"/>
<dbReference type="GO" id="GO:0140662">
    <property type="term" value="F:ATP-dependent protein folding chaperone"/>
    <property type="evidence" value="ECO:0007669"/>
    <property type="project" value="InterPro"/>
</dbReference>
<dbReference type="PROSITE" id="PS00297">
    <property type="entry name" value="HSP70_1"/>
    <property type="match status" value="1"/>
</dbReference>
<evidence type="ECO:0000256" key="11">
    <source>
        <dbReference type="ARBA" id="ARBA00033103"/>
    </source>
</evidence>
<protein>
    <recommendedName>
        <fullName evidence="3">Chaperone protein DnaK</fullName>
    </recommendedName>
    <alternativeName>
        <fullName evidence="4">Chaperone protein dnaK</fullName>
    </alternativeName>
    <alternativeName>
        <fullName evidence="11">HSP70</fullName>
    </alternativeName>
    <alternativeName>
        <fullName evidence="10">Heat shock 70 kDa protein</fullName>
    </alternativeName>
    <alternativeName>
        <fullName evidence="9">Heat shock protein 70</fullName>
    </alternativeName>
</protein>
<dbReference type="Gene3D" id="3.30.420.40">
    <property type="match status" value="2"/>
</dbReference>
<dbReference type="EMBL" id="RHHQ01000012">
    <property type="protein sequence ID" value="RNB87212.1"/>
    <property type="molecule type" value="Genomic_DNA"/>
</dbReference>
<evidence type="ECO:0000256" key="9">
    <source>
        <dbReference type="ARBA" id="ARBA00030019"/>
    </source>
</evidence>
<name>A0A3M8DGI4_9BACL</name>
<evidence type="ECO:0000313" key="13">
    <source>
        <dbReference type="EMBL" id="RNB87212.1"/>
    </source>
</evidence>
<sequence>MFYGIDLGTTNSAISYGIQIESKGFFEIQTLTNTNGDLLTPSVVYFEEGSTYSIGENALQNYIHEPNRTIRWVKRKMGLDYKYTIDDIEYSPQSISATILSELKSYAEKGNIDNAIENVVITVPADFDNNAKQATIDAAIIAGFKNVHLIPEPNAAILNYIYKTHEVNKLNDYFSGEDKYILVFDLGGGTFDVSLSAINLIDNGKVSARVITSYGNKYLGGINFDKDLMIYVLNKAIKLNPKDNEPLTLLLKGAMLEDYELIEDESIRSAIARIIMDCEICKKQLCDNKKRTLTFFSHERKTYKVDVSREEFELLLAPYFSQIKANIDNVLTEAIKNTNNKFKAWSDLYGVLMVGGSTRIPAVQSFCENEFNQPIIVDQEIYTSVSRGAAIYASILANESPLVSSYDTVIPHDFGVKLNGEFIPVLQKGTTVKNVDFEYEIPFALDTKAPIEIVQKYYSTKGEETEILIEKINYSHPFMYTGDILEIAFEINDDLILSVSAKESCIEDEVELMVNDFAKLTTEQIQIEQEKIRR</sequence>
<evidence type="ECO:0000256" key="3">
    <source>
        <dbReference type="ARBA" id="ARBA00014415"/>
    </source>
</evidence>
<accession>A0A3M8DGI4</accession>
<evidence type="ECO:0000256" key="8">
    <source>
        <dbReference type="ARBA" id="ARBA00023186"/>
    </source>
</evidence>
<dbReference type="PRINTS" id="PR00301">
    <property type="entry name" value="HEATSHOCK70"/>
</dbReference>
<dbReference type="InterPro" id="IPR043129">
    <property type="entry name" value="ATPase_NBD"/>
</dbReference>
<dbReference type="GO" id="GO:0005524">
    <property type="term" value="F:ATP binding"/>
    <property type="evidence" value="ECO:0007669"/>
    <property type="project" value="UniProtKB-KW"/>
</dbReference>
<evidence type="ECO:0000256" key="12">
    <source>
        <dbReference type="RuleBase" id="RU003322"/>
    </source>
</evidence>
<dbReference type="RefSeq" id="WP_122918911.1">
    <property type="nucleotide sequence ID" value="NZ_RHHQ01000012.1"/>
</dbReference>
<keyword evidence="5 12" id="KW-0547">Nucleotide-binding</keyword>
<reference evidence="13 14" key="1">
    <citation type="submission" date="2018-10" db="EMBL/GenBank/DDBJ databases">
        <title>Phylogenomics of Brevibacillus.</title>
        <authorList>
            <person name="Dunlap C."/>
        </authorList>
    </citation>
    <scope>NUCLEOTIDE SEQUENCE [LARGE SCALE GENOMIC DNA]</scope>
    <source>
        <strain evidence="13 14">JCM 15716</strain>
    </source>
</reference>
<comment type="similarity">
    <text evidence="2 12">Belongs to the heat shock protein 70 family.</text>
</comment>
<dbReference type="FunFam" id="3.30.420.40:FF:000028">
    <property type="entry name" value="heat shock 70 kDa protein-like"/>
    <property type="match status" value="1"/>
</dbReference>
<comment type="function">
    <text evidence="1">Acts as a chaperone.</text>
</comment>
<dbReference type="Pfam" id="PF00012">
    <property type="entry name" value="HSP70"/>
    <property type="match status" value="1"/>
</dbReference>
<dbReference type="Gene3D" id="3.90.640.10">
    <property type="entry name" value="Actin, Chain A, domain 4"/>
    <property type="match status" value="1"/>
</dbReference>
<evidence type="ECO:0000256" key="6">
    <source>
        <dbReference type="ARBA" id="ARBA00022840"/>
    </source>
</evidence>
<evidence type="ECO:0000256" key="1">
    <source>
        <dbReference type="ARBA" id="ARBA00002290"/>
    </source>
</evidence>
<evidence type="ECO:0000256" key="10">
    <source>
        <dbReference type="ARBA" id="ARBA00030945"/>
    </source>
</evidence>
<evidence type="ECO:0000256" key="4">
    <source>
        <dbReference type="ARBA" id="ARBA00017249"/>
    </source>
</evidence>
<organism evidence="13 14">
    <name type="scientific">Brevibacillus fluminis</name>
    <dbReference type="NCBI Taxonomy" id="511487"/>
    <lineage>
        <taxon>Bacteria</taxon>
        <taxon>Bacillati</taxon>
        <taxon>Bacillota</taxon>
        <taxon>Bacilli</taxon>
        <taxon>Bacillales</taxon>
        <taxon>Paenibacillaceae</taxon>
        <taxon>Brevibacillus</taxon>
    </lineage>
</organism>
<evidence type="ECO:0000256" key="5">
    <source>
        <dbReference type="ARBA" id="ARBA00022741"/>
    </source>
</evidence>
<keyword evidence="6 12" id="KW-0067">ATP-binding</keyword>
<dbReference type="Proteomes" id="UP000271031">
    <property type="component" value="Unassembled WGS sequence"/>
</dbReference>
<comment type="caution">
    <text evidence="13">The sequence shown here is derived from an EMBL/GenBank/DDBJ whole genome shotgun (WGS) entry which is preliminary data.</text>
</comment>
<keyword evidence="8" id="KW-0143">Chaperone</keyword>
<dbReference type="PROSITE" id="PS01036">
    <property type="entry name" value="HSP70_3"/>
    <property type="match status" value="1"/>
</dbReference>
<keyword evidence="7" id="KW-0346">Stress response</keyword>
<keyword evidence="14" id="KW-1185">Reference proteome</keyword>
<evidence type="ECO:0000313" key="14">
    <source>
        <dbReference type="Proteomes" id="UP000271031"/>
    </source>
</evidence>
<dbReference type="SUPFAM" id="SSF53067">
    <property type="entry name" value="Actin-like ATPase domain"/>
    <property type="match status" value="2"/>
</dbReference>
<evidence type="ECO:0000256" key="7">
    <source>
        <dbReference type="ARBA" id="ARBA00023016"/>
    </source>
</evidence>
<dbReference type="OrthoDB" id="9766019at2"/>
<dbReference type="InterPro" id="IPR013126">
    <property type="entry name" value="Hsp_70_fam"/>
</dbReference>
<evidence type="ECO:0000256" key="2">
    <source>
        <dbReference type="ARBA" id="ARBA00007381"/>
    </source>
</evidence>